<proteinExistence type="predicted"/>
<accession>A0ABR4XLD5</accession>
<organism evidence="2 3">
    <name type="scientific">Porphyromonas canoris</name>
    <dbReference type="NCBI Taxonomy" id="36875"/>
    <lineage>
        <taxon>Bacteria</taxon>
        <taxon>Pseudomonadati</taxon>
        <taxon>Bacteroidota</taxon>
        <taxon>Bacteroidia</taxon>
        <taxon>Bacteroidales</taxon>
        <taxon>Porphyromonadaceae</taxon>
        <taxon>Porphyromonas</taxon>
    </lineage>
</organism>
<comment type="caution">
    <text evidence="2">The sequence shown here is derived from an EMBL/GenBank/DDBJ whole genome shotgun (WGS) entry which is preliminary data.</text>
</comment>
<dbReference type="SUPFAM" id="SSF56935">
    <property type="entry name" value="Porins"/>
    <property type="match status" value="1"/>
</dbReference>
<dbReference type="InterPro" id="IPR008969">
    <property type="entry name" value="CarboxyPept-like_regulatory"/>
</dbReference>
<protein>
    <recommendedName>
        <fullName evidence="4">CarboxypepD_reg-like domain-containing protein</fullName>
    </recommendedName>
</protein>
<sequence>MITSKINLRILSLFALFLVGSTALLHAQNTISGWVKEKGNNNGVHHVSVSVVSGDNGKILGGTFTDEKGFFKITTKQEIGKVKVILLFNHLSYKKLTKTDLGAVLNGQSFFMEPRTEKLKEVVVHSTPVRQRGDTTSYSVNQLKALGDRSLEDVLKRIPGMSVDTSGKIRYQGKDLSKLYVEGMDLMGGRYSQVTRNLTTEDVASVELLENHEAIKMDKDISRSEETALNIRLTEKAKLNWIYSLETGTGINKDAKPQYLAEGSASTFGKTFQTMLIAKGNNEGKEILSEMNRFGYDGSPWSIISRGQSKGSDFFSSSADLGDHIVRAKGRINQSASGSANHIRKFSEDAQWRMNVNYGFDKADRRALYTTLFRTSPTEQTKIEEEQILSHKHHQLSLESSYTFNGQSRYTRVKTEFSLLHKELQGEKIANKHPYEEFTKSPSGTLSNDIEWSKKFGKGRIRFSDNLFGTYRPNSLALHAPKGLSDGATDILQKIESKSFGNAASLSYYYTGKGWELDLGVNADLNREELSSSLTGLKFAGTHPTSGSITYQEAKTTLNPSLIWNYKYIRLALTPAVTWMLASSNEKGSKEKPILISQNDIRFTPSLYLRYEPSSSFYSTLGCSYNEGDGSYPLSLYTPYIFRGIGRIGTGEAAWWKTRASSAWLYSAYKDVLNFFSASYNLRYTNALSPRSSSSYLDGIYIISKPDWRETHSESFYQSLSVQKSFRSIGLTTNLEVNHSIAKGKIVQQEKVFDHRTQGVMASPTIEWLASRKLSFKYSGNYSLSLFGLKDSDRKEAKQTNMYHSFSMYARPTSLWTLKASANMYDSKNSDIEGGKRRGIWFFDGESQYVFPWATVVLSVRNLGQNDIYRVESRNGLNAHSSTFFLRPSEVLLSFRWNLTKK</sequence>
<reference evidence="2 3" key="1">
    <citation type="submission" date="2014-08" db="EMBL/GenBank/DDBJ databases">
        <title>Porphyromonas canoris strain:OH2762 Genome sequencing.</title>
        <authorList>
            <person name="Wallis C."/>
            <person name="Deusch O."/>
            <person name="O'Flynn C."/>
            <person name="Davis I."/>
            <person name="Jospin G."/>
            <person name="Darling A.E."/>
            <person name="Coil D.A."/>
            <person name="Alexiev A."/>
            <person name="Horsfall A."/>
            <person name="Kirkwood N."/>
            <person name="Harris S."/>
            <person name="Eisen J.A."/>
        </authorList>
    </citation>
    <scope>NUCLEOTIDE SEQUENCE [LARGE SCALE GENOMIC DNA]</scope>
    <source>
        <strain evidence="3">COT-108 OH2762</strain>
    </source>
</reference>
<dbReference type="RefSeq" id="WP_036790058.1">
    <property type="nucleotide sequence ID" value="NZ_JQZV01000008.1"/>
</dbReference>
<evidence type="ECO:0000256" key="1">
    <source>
        <dbReference type="SAM" id="SignalP"/>
    </source>
</evidence>
<dbReference type="EMBL" id="JQZV01000008">
    <property type="protein sequence ID" value="KGN92716.1"/>
    <property type="molecule type" value="Genomic_DNA"/>
</dbReference>
<keyword evidence="1" id="KW-0732">Signal</keyword>
<feature type="signal peptide" evidence="1">
    <location>
        <begin position="1"/>
        <end position="27"/>
    </location>
</feature>
<evidence type="ECO:0000313" key="2">
    <source>
        <dbReference type="EMBL" id="KGN92716.1"/>
    </source>
</evidence>
<dbReference type="Gene3D" id="2.170.130.10">
    <property type="entry name" value="TonB-dependent receptor, plug domain"/>
    <property type="match status" value="1"/>
</dbReference>
<dbReference type="InterPro" id="IPR037066">
    <property type="entry name" value="Plug_dom_sf"/>
</dbReference>
<gene>
    <name evidence="2" type="ORF">HQ43_04295</name>
</gene>
<name>A0ABR4XLD5_9PORP</name>
<feature type="chain" id="PRO_5045910423" description="CarboxypepD_reg-like domain-containing protein" evidence="1">
    <location>
        <begin position="28"/>
        <end position="902"/>
    </location>
</feature>
<dbReference type="SUPFAM" id="SSF49464">
    <property type="entry name" value="Carboxypeptidase regulatory domain-like"/>
    <property type="match status" value="1"/>
</dbReference>
<keyword evidence="3" id="KW-1185">Reference proteome</keyword>
<dbReference type="Proteomes" id="UP000030101">
    <property type="component" value="Unassembled WGS sequence"/>
</dbReference>
<evidence type="ECO:0008006" key="4">
    <source>
        <dbReference type="Google" id="ProtNLM"/>
    </source>
</evidence>
<evidence type="ECO:0000313" key="3">
    <source>
        <dbReference type="Proteomes" id="UP000030101"/>
    </source>
</evidence>